<protein>
    <recommendedName>
        <fullName evidence="5">DUF4352 domain-containing protein</fullName>
    </recommendedName>
</protein>
<dbReference type="PROSITE" id="PS51318">
    <property type="entry name" value="TAT"/>
    <property type="match status" value="1"/>
</dbReference>
<feature type="compositionally biased region" description="Low complexity" evidence="1">
    <location>
        <begin position="50"/>
        <end position="59"/>
    </location>
</feature>
<dbReference type="AlphaFoldDB" id="A0A285UZB4"/>
<gene>
    <name evidence="3" type="ORF">SAMN05660748_0659</name>
</gene>
<dbReference type="RefSeq" id="WP_097193556.1">
    <property type="nucleotide sequence ID" value="NZ_OBQI01000001.1"/>
</dbReference>
<dbReference type="InterPro" id="IPR006311">
    <property type="entry name" value="TAT_signal"/>
</dbReference>
<keyword evidence="2" id="KW-0472">Membrane</keyword>
<feature type="region of interest" description="Disordered" evidence="1">
    <location>
        <begin position="47"/>
        <end position="108"/>
    </location>
</feature>
<evidence type="ECO:0000256" key="1">
    <source>
        <dbReference type="SAM" id="MobiDB-lite"/>
    </source>
</evidence>
<sequence length="223" mass="21950">MSRPDGGTERDTALLGTPRRRLLLAAAALVAAALVALVLVLTGGDDDAGSRAAAAPTAAPDDEPSLDGPEIPAPPVESAPAGQTAPTDERPPNLPAVALDAPAETGDGVTGSLVSVEAIDGTGVGRGNIAGPALRVTVRLTNGTAEAVPLDGVAVELTHGSDAVPASPLDDPSRAPFGGSLEPGASAQGVYVFSVPADDRRIVSVSVGYRAGAPFLVFSGSAP</sequence>
<reference evidence="4" key="1">
    <citation type="submission" date="2017-08" db="EMBL/GenBank/DDBJ databases">
        <authorList>
            <person name="Varghese N."/>
            <person name="Submissions S."/>
        </authorList>
    </citation>
    <scope>NUCLEOTIDE SEQUENCE [LARGE SCALE GENOMIC DNA]</scope>
    <source>
        <strain evidence="4">DSM 4725</strain>
    </source>
</reference>
<organism evidence="3 4">
    <name type="scientific">Blastococcus aggregatus</name>
    <dbReference type="NCBI Taxonomy" id="38502"/>
    <lineage>
        <taxon>Bacteria</taxon>
        <taxon>Bacillati</taxon>
        <taxon>Actinomycetota</taxon>
        <taxon>Actinomycetes</taxon>
        <taxon>Geodermatophilales</taxon>
        <taxon>Geodermatophilaceae</taxon>
        <taxon>Blastococcus</taxon>
    </lineage>
</organism>
<evidence type="ECO:0000313" key="3">
    <source>
        <dbReference type="EMBL" id="SOC47169.1"/>
    </source>
</evidence>
<feature type="transmembrane region" description="Helical" evidence="2">
    <location>
        <begin position="21"/>
        <end position="41"/>
    </location>
</feature>
<evidence type="ECO:0000256" key="2">
    <source>
        <dbReference type="SAM" id="Phobius"/>
    </source>
</evidence>
<evidence type="ECO:0000313" key="4">
    <source>
        <dbReference type="Proteomes" id="UP000219435"/>
    </source>
</evidence>
<accession>A0A285UZB4</accession>
<keyword evidence="2" id="KW-1133">Transmembrane helix</keyword>
<dbReference type="Proteomes" id="UP000219435">
    <property type="component" value="Unassembled WGS sequence"/>
</dbReference>
<keyword evidence="2" id="KW-0812">Transmembrane</keyword>
<dbReference type="OrthoDB" id="3831250at2"/>
<proteinExistence type="predicted"/>
<dbReference type="EMBL" id="OBQI01000001">
    <property type="protein sequence ID" value="SOC47169.1"/>
    <property type="molecule type" value="Genomic_DNA"/>
</dbReference>
<evidence type="ECO:0008006" key="5">
    <source>
        <dbReference type="Google" id="ProtNLM"/>
    </source>
</evidence>
<keyword evidence="4" id="KW-1185">Reference proteome</keyword>
<name>A0A285UZB4_9ACTN</name>
<feature type="region of interest" description="Disordered" evidence="1">
    <location>
        <begin position="162"/>
        <end position="181"/>
    </location>
</feature>